<reference evidence="1" key="1">
    <citation type="submission" date="2023-10" db="EMBL/GenBank/DDBJ databases">
        <title>Two new lytic phages for Micrococcus sp. strain 1402.</title>
        <authorList>
            <person name="Petrzik K."/>
        </authorList>
    </citation>
    <scope>NUCLEOTIDE SEQUENCE</scope>
</reference>
<sequence length="108" mass="12170">MATTAYPNETNPLVDGAAYHANTKLEVSLKELEERGGKITRVRVFRERTFYEISYIHGEIDGVQVRVTGMEVGPTRFIKRELVERAQEQGVFAKGLGLLDEANWSILS</sequence>
<proteinExistence type="predicted"/>
<protein>
    <recommendedName>
        <fullName evidence="2">CYTH domain-containing protein</fullName>
    </recommendedName>
</protein>
<evidence type="ECO:0008006" key="2">
    <source>
        <dbReference type="Google" id="ProtNLM"/>
    </source>
</evidence>
<organism evidence="1">
    <name type="scientific">Micrococcus phage Kurnik</name>
    <dbReference type="NCBI Taxonomy" id="3092208"/>
    <lineage>
        <taxon>Viruses</taxon>
        <taxon>Duplodnaviria</taxon>
        <taxon>Heunggongvirae</taxon>
        <taxon>Uroviricota</taxon>
        <taxon>Caudoviricetes</taxon>
    </lineage>
</organism>
<accession>A0AAU6R6Z3</accession>
<name>A0AAU6R6Z3_9CAUD</name>
<dbReference type="EMBL" id="OR756649">
    <property type="protein sequence ID" value="WZE63491.1"/>
    <property type="molecule type" value="Genomic_DNA"/>
</dbReference>
<evidence type="ECO:0000313" key="1">
    <source>
        <dbReference type="EMBL" id="WZE63491.1"/>
    </source>
</evidence>